<organism evidence="1 2">
    <name type="scientific">Candidatus Zymogenus saltonus</name>
    <dbReference type="NCBI Taxonomy" id="2844893"/>
    <lineage>
        <taxon>Bacteria</taxon>
        <taxon>Deltaproteobacteria</taxon>
        <taxon>Candidatus Zymogenia</taxon>
        <taxon>Candidatus Zymogeniales</taxon>
        <taxon>Candidatus Zymogenaceae</taxon>
        <taxon>Candidatus Zymogenus</taxon>
    </lineage>
</organism>
<accession>A0A9D8KHM3</accession>
<evidence type="ECO:0000313" key="2">
    <source>
        <dbReference type="Proteomes" id="UP000809273"/>
    </source>
</evidence>
<proteinExistence type="predicted"/>
<name>A0A9D8KHM3_9DELT</name>
<protein>
    <submittedName>
        <fullName evidence="1">Uncharacterized protein</fullName>
    </submittedName>
</protein>
<reference evidence="1" key="2">
    <citation type="submission" date="2021-01" db="EMBL/GenBank/DDBJ databases">
        <authorList>
            <person name="Hahn C.R."/>
            <person name="Youssef N.H."/>
            <person name="Elshahed M."/>
        </authorList>
    </citation>
    <scope>NUCLEOTIDE SEQUENCE</scope>
    <source>
        <strain evidence="1">Zod_Metabat.24</strain>
    </source>
</reference>
<comment type="caution">
    <text evidence="1">The sequence shown here is derived from an EMBL/GenBank/DDBJ whole genome shotgun (WGS) entry which is preliminary data.</text>
</comment>
<sequence length="73" mass="8815">MKIKVETYSGYKADERPTVFYIGNRKHRIVEVTDRWYDPSADYFKVKAEDGGVYILVRNREGDFWELRGFFRE</sequence>
<dbReference type="Proteomes" id="UP000809273">
    <property type="component" value="Unassembled WGS sequence"/>
</dbReference>
<evidence type="ECO:0000313" key="1">
    <source>
        <dbReference type="EMBL" id="MBN1574257.1"/>
    </source>
</evidence>
<reference evidence="1" key="1">
    <citation type="journal article" date="2021" name="Environ. Microbiol.">
        <title>Genomic characterization of three novel Desulfobacterota classes expand the metabolic and phylogenetic diversity of the phylum.</title>
        <authorList>
            <person name="Murphy C.L."/>
            <person name="Biggerstaff J."/>
            <person name="Eichhorn A."/>
            <person name="Ewing E."/>
            <person name="Shahan R."/>
            <person name="Soriano D."/>
            <person name="Stewart S."/>
            <person name="VanMol K."/>
            <person name="Walker R."/>
            <person name="Walters P."/>
            <person name="Elshahed M.S."/>
            <person name="Youssef N.H."/>
        </authorList>
    </citation>
    <scope>NUCLEOTIDE SEQUENCE</scope>
    <source>
        <strain evidence="1">Zod_Metabat.24</strain>
    </source>
</reference>
<gene>
    <name evidence="1" type="ORF">JW984_13750</name>
</gene>
<dbReference type="EMBL" id="JAFGIX010000070">
    <property type="protein sequence ID" value="MBN1574257.1"/>
    <property type="molecule type" value="Genomic_DNA"/>
</dbReference>
<dbReference type="AlphaFoldDB" id="A0A9D8KHM3"/>